<comment type="caution">
    <text evidence="1">The sequence shown here is derived from an EMBL/GenBank/DDBJ whole genome shotgun (WGS) entry which is preliminary data.</text>
</comment>
<name>A0A158J6E4_9BURK</name>
<protein>
    <submittedName>
        <fullName evidence="1">Uncharacterized protein</fullName>
    </submittedName>
</protein>
<dbReference type="AlphaFoldDB" id="A0A158J6E4"/>
<proteinExistence type="predicted"/>
<organism evidence="1 2">
    <name type="scientific">Caballeronia humi</name>
    <dbReference type="NCBI Taxonomy" id="326474"/>
    <lineage>
        <taxon>Bacteria</taxon>
        <taxon>Pseudomonadati</taxon>
        <taxon>Pseudomonadota</taxon>
        <taxon>Betaproteobacteria</taxon>
        <taxon>Burkholderiales</taxon>
        <taxon>Burkholderiaceae</taxon>
        <taxon>Caballeronia</taxon>
    </lineage>
</organism>
<dbReference type="Proteomes" id="UP000054977">
    <property type="component" value="Unassembled WGS sequence"/>
</dbReference>
<accession>A0A158J6E4</accession>
<gene>
    <name evidence="1" type="ORF">AWB65_05961</name>
</gene>
<sequence>MSASHDRIIRRDHADLAASFLHKGIERRNRRSFLLEEDERKQQMSEDVNQESMWLTTLQAAMAKHRLISMLAR</sequence>
<dbReference type="EMBL" id="FCNW02000059">
    <property type="protein sequence ID" value="SAL63891.1"/>
    <property type="molecule type" value="Genomic_DNA"/>
</dbReference>
<reference evidence="1" key="1">
    <citation type="submission" date="2016-01" db="EMBL/GenBank/DDBJ databases">
        <authorList>
            <person name="Peeters C."/>
        </authorList>
    </citation>
    <scope>NUCLEOTIDE SEQUENCE [LARGE SCALE GENOMIC DNA]</scope>
    <source>
        <strain evidence="1">LMG 22934</strain>
    </source>
</reference>
<evidence type="ECO:0000313" key="1">
    <source>
        <dbReference type="EMBL" id="SAL63891.1"/>
    </source>
</evidence>
<keyword evidence="2" id="KW-1185">Reference proteome</keyword>
<evidence type="ECO:0000313" key="2">
    <source>
        <dbReference type="Proteomes" id="UP000054977"/>
    </source>
</evidence>